<comment type="caution">
    <text evidence="1">The sequence shown here is derived from an EMBL/GenBank/DDBJ whole genome shotgun (WGS) entry which is preliminary data.</text>
</comment>
<evidence type="ECO:0000313" key="2">
    <source>
        <dbReference type="Proteomes" id="UP001152795"/>
    </source>
</evidence>
<protein>
    <submittedName>
        <fullName evidence="1">Uncharacterized protein</fullName>
    </submittedName>
</protein>
<dbReference type="InterPro" id="IPR011050">
    <property type="entry name" value="Pectin_lyase_fold/virulence"/>
</dbReference>
<dbReference type="AlphaFoldDB" id="A0A7D9EXF5"/>
<proteinExistence type="predicted"/>
<reference evidence="1" key="1">
    <citation type="submission" date="2020-04" db="EMBL/GenBank/DDBJ databases">
        <authorList>
            <person name="Alioto T."/>
            <person name="Alioto T."/>
            <person name="Gomez Garrido J."/>
        </authorList>
    </citation>
    <scope>NUCLEOTIDE SEQUENCE</scope>
    <source>
        <strain evidence="1">A484AB</strain>
    </source>
</reference>
<accession>A0A7D9EXF5</accession>
<gene>
    <name evidence="1" type="ORF">PACLA_8A025513</name>
</gene>
<keyword evidence="2" id="KW-1185">Reference proteome</keyword>
<dbReference type="OrthoDB" id="5956805at2759"/>
<dbReference type="SUPFAM" id="SSF51126">
    <property type="entry name" value="Pectin lyase-like"/>
    <property type="match status" value="1"/>
</dbReference>
<dbReference type="EMBL" id="CACRXK020010034">
    <property type="protein sequence ID" value="CAB4018500.1"/>
    <property type="molecule type" value="Genomic_DNA"/>
</dbReference>
<sequence>MSNDGDQIYIDYAQGRPYMECQNVTQSACSIELTKSVSFHGINGKAEIQCTKSCKFFKIMSSSFYTTKIKFLDLVISSSETVAELDVGARSKLVFQNALIRETFHGIYSKRSTDCSILITNSRFEHNFNWGIYLRCQNLTMQIKSSTFKSSPLFITNIGNKPTLWQKTELFFRSTVFDFQNTPRCVDMVAIKPFAAILNVTIIESRFKNHIAICRPKDHISTLHICDSYSKVRNITFIFLSNLVIENNCNNWATLPLTVVYFSYTKVKVMIRDSIFRNNSAALHLRVLVSHSPTTLTLFIENNTFVDNTYEQFSTPNGAAAIYFATGISRVSSCRFLDNKAGENPYTGVVTISEKARVTFYNSYFENRQTKVPSNQLFASENQPLYFVGENTFNLVALNEGQSVFIRIPTGTGSGMIIKKNFKILCPQGYKLNPQRQCMVIKTGILCYYVNVRCEQCPTKTYTLERGELTFNKSNDIQCRQCPRGGDCERGVVTAKPNFWGYKTRVNVVFVQCPAGYCCETKDCPFNDSCHGNRSDTLCGQCPEGMSESLFTTQCISNMECTLNYFFVLGTIGLLVLYLVFFLYHKEIKLSCCSQGSHTSFGGFLSLGSSLYSLFGKQIVSNLKKL</sequence>
<organism evidence="1 2">
    <name type="scientific">Paramuricea clavata</name>
    <name type="common">Red gorgonian</name>
    <name type="synonym">Violescent sea-whip</name>
    <dbReference type="NCBI Taxonomy" id="317549"/>
    <lineage>
        <taxon>Eukaryota</taxon>
        <taxon>Metazoa</taxon>
        <taxon>Cnidaria</taxon>
        <taxon>Anthozoa</taxon>
        <taxon>Octocorallia</taxon>
        <taxon>Malacalcyonacea</taxon>
        <taxon>Plexauridae</taxon>
        <taxon>Paramuricea</taxon>
    </lineage>
</organism>
<evidence type="ECO:0000313" key="1">
    <source>
        <dbReference type="EMBL" id="CAB4018500.1"/>
    </source>
</evidence>
<dbReference type="Proteomes" id="UP001152795">
    <property type="component" value="Unassembled WGS sequence"/>
</dbReference>
<name>A0A7D9EXF5_PARCT</name>